<dbReference type="EMBL" id="LSBA01000001">
    <property type="protein sequence ID" value="KXZ23350.1"/>
    <property type="molecule type" value="Genomic_DNA"/>
</dbReference>
<dbReference type="InterPro" id="IPR050097">
    <property type="entry name" value="Ferredoxin-NADP_redctase_2"/>
</dbReference>
<comment type="catalytic activity">
    <reaction evidence="6">
        <text>2 reduced [2Fe-2S]-[ferredoxin] + NADP(+) + H(+) = 2 oxidized [2Fe-2S]-[ferredoxin] + NADPH</text>
        <dbReference type="Rhea" id="RHEA:20125"/>
        <dbReference type="Rhea" id="RHEA-COMP:10000"/>
        <dbReference type="Rhea" id="RHEA-COMP:10001"/>
        <dbReference type="ChEBI" id="CHEBI:15378"/>
        <dbReference type="ChEBI" id="CHEBI:33737"/>
        <dbReference type="ChEBI" id="CHEBI:33738"/>
        <dbReference type="ChEBI" id="CHEBI:57783"/>
        <dbReference type="ChEBI" id="CHEBI:58349"/>
        <dbReference type="EC" id="1.18.1.2"/>
    </reaction>
</comment>
<feature type="binding site" evidence="6">
    <location>
        <position position="125"/>
    </location>
    <ligand>
        <name>FAD</name>
        <dbReference type="ChEBI" id="CHEBI:57692"/>
    </ligand>
</feature>
<dbReference type="GO" id="GO:0050660">
    <property type="term" value="F:flavin adenine dinucleotide binding"/>
    <property type="evidence" value="ECO:0007669"/>
    <property type="project" value="UniProtKB-UniRule"/>
</dbReference>
<feature type="binding site" evidence="6">
    <location>
        <position position="37"/>
    </location>
    <ligand>
        <name>FAD</name>
        <dbReference type="ChEBI" id="CHEBI:57692"/>
    </ligand>
</feature>
<dbReference type="Proteomes" id="UP000075430">
    <property type="component" value="Unassembled WGS sequence"/>
</dbReference>
<feature type="binding site" evidence="6">
    <location>
        <position position="45"/>
    </location>
    <ligand>
        <name>FAD</name>
        <dbReference type="ChEBI" id="CHEBI:57692"/>
    </ligand>
</feature>
<dbReference type="OrthoDB" id="9806179at2"/>
<dbReference type="Gene3D" id="3.50.50.60">
    <property type="entry name" value="FAD/NAD(P)-binding domain"/>
    <property type="match status" value="2"/>
</dbReference>
<comment type="subunit">
    <text evidence="1 6">Homodimer.</text>
</comment>
<dbReference type="SUPFAM" id="SSF51905">
    <property type="entry name" value="FAD/NAD(P)-binding domain"/>
    <property type="match status" value="1"/>
</dbReference>
<accession>A0A150FCJ2</accession>
<dbReference type="STRING" id="1793963.AXI58_00065"/>
<evidence type="ECO:0000313" key="9">
    <source>
        <dbReference type="Proteomes" id="UP000075430"/>
    </source>
</evidence>
<keyword evidence="5 6" id="KW-0560">Oxidoreductase</keyword>
<proteinExistence type="inferred from homology"/>
<comment type="caution">
    <text evidence="6">Lacks conserved residue(s) required for the propagation of feature annotation.</text>
</comment>
<comment type="similarity">
    <text evidence="6">Belongs to the ferredoxin--NADP reductase type 2 family.</text>
</comment>
<comment type="cofactor">
    <cofactor evidence="6">
        <name>FAD</name>
        <dbReference type="ChEBI" id="CHEBI:57692"/>
    </cofactor>
    <text evidence="6">Binds 1 FAD per subunit.</text>
</comment>
<dbReference type="PANTHER" id="PTHR48105">
    <property type="entry name" value="THIOREDOXIN REDUCTASE 1-RELATED-RELATED"/>
    <property type="match status" value="1"/>
</dbReference>
<gene>
    <name evidence="8" type="ORF">AXI58_00065</name>
</gene>
<keyword evidence="9" id="KW-1185">Reference proteome</keyword>
<feature type="binding site" evidence="6">
    <location>
        <position position="50"/>
    </location>
    <ligand>
        <name>FAD</name>
        <dbReference type="ChEBI" id="CHEBI:57692"/>
    </ligand>
</feature>
<keyword evidence="4 6" id="KW-0521">NADP</keyword>
<dbReference type="InterPro" id="IPR036188">
    <property type="entry name" value="FAD/NAD-bd_sf"/>
</dbReference>
<dbReference type="GO" id="GO:0050661">
    <property type="term" value="F:NADP binding"/>
    <property type="evidence" value="ECO:0007669"/>
    <property type="project" value="UniProtKB-UniRule"/>
</dbReference>
<feature type="binding site" evidence="6">
    <location>
        <position position="287"/>
    </location>
    <ligand>
        <name>FAD</name>
        <dbReference type="ChEBI" id="CHEBI:57692"/>
    </ligand>
</feature>
<keyword evidence="2 6" id="KW-0285">Flavoprotein</keyword>
<dbReference type="RefSeq" id="WP_061519960.1">
    <property type="nucleotide sequence ID" value="NZ_JARLZY010000003.1"/>
</dbReference>
<sequence length="336" mass="36469">MADKQEIYDVTIIGGGPVGLFTAFYCGLRELKTKVVEFLPKPGGKVSMFFPEKIIRDIGGIPGIAGAQLIEQLKEQAATFDPDFVFNQRITGFKRLDDGTIELTAATGETHYTRTVILACGMGTLEVNELNHHDASAYAGKNLRYTAEKLAEFQGKHVVISGGGDSAVDWANELEPLAASVTILHRREEFGGLESAVTKMKQSSVRVLAPYSLQHISGNGDIIESITAVHTETGAQEVIEIDELIINHGFTIDLGPIKEWGLDTEDGRIKADRHMRTNLPGVFVAGDAASYESKLKLIAGGFTEGPTAVNSAKAYLDPHAEKMAMYSTHHKKLVVQ</sequence>
<keyword evidence="3 6" id="KW-0274">FAD</keyword>
<dbReference type="InterPro" id="IPR022890">
    <property type="entry name" value="Fd--NADP_Rdtase_type_2"/>
</dbReference>
<evidence type="ECO:0000256" key="3">
    <source>
        <dbReference type="ARBA" id="ARBA00022827"/>
    </source>
</evidence>
<evidence type="ECO:0000313" key="8">
    <source>
        <dbReference type="EMBL" id="KXZ23350.1"/>
    </source>
</evidence>
<name>A0A150FCJ2_9BACI</name>
<dbReference type="PRINTS" id="PR00469">
    <property type="entry name" value="PNDRDTASEII"/>
</dbReference>
<dbReference type="GO" id="GO:0004324">
    <property type="term" value="F:ferredoxin-NADP+ reductase activity"/>
    <property type="evidence" value="ECO:0007669"/>
    <property type="project" value="UniProtKB-UniRule"/>
</dbReference>
<comment type="caution">
    <text evidence="8">The sequence shown here is derived from an EMBL/GenBank/DDBJ whole genome shotgun (WGS) entry which is preliminary data.</text>
</comment>
<protein>
    <recommendedName>
        <fullName evidence="6">Ferredoxin--NADP reductase</fullName>
        <shortName evidence="6">FNR</shortName>
        <shortName evidence="6">Fd-NADP(+) reductase</shortName>
        <ecNumber evidence="6">1.18.1.2</ecNumber>
    </recommendedName>
</protein>
<evidence type="ECO:0000256" key="2">
    <source>
        <dbReference type="ARBA" id="ARBA00022630"/>
    </source>
</evidence>
<feature type="domain" description="FAD/NAD(P)-binding" evidence="7">
    <location>
        <begin position="8"/>
        <end position="297"/>
    </location>
</feature>
<evidence type="ECO:0000256" key="4">
    <source>
        <dbReference type="ARBA" id="ARBA00022857"/>
    </source>
</evidence>
<feature type="binding site" evidence="6">
    <location>
        <position position="90"/>
    </location>
    <ligand>
        <name>FAD</name>
        <dbReference type="ChEBI" id="CHEBI:57692"/>
    </ligand>
</feature>
<dbReference type="PRINTS" id="PR00368">
    <property type="entry name" value="FADPNR"/>
</dbReference>
<organism evidence="8 9">
    <name type="scientific">Bacillus nakamurai</name>
    <dbReference type="NCBI Taxonomy" id="1793963"/>
    <lineage>
        <taxon>Bacteria</taxon>
        <taxon>Bacillati</taxon>
        <taxon>Bacillota</taxon>
        <taxon>Bacilli</taxon>
        <taxon>Bacillales</taxon>
        <taxon>Bacillaceae</taxon>
        <taxon>Bacillus</taxon>
    </lineage>
</organism>
<dbReference type="Pfam" id="PF07992">
    <property type="entry name" value="Pyr_redox_2"/>
    <property type="match status" value="1"/>
</dbReference>
<evidence type="ECO:0000256" key="5">
    <source>
        <dbReference type="ARBA" id="ARBA00023002"/>
    </source>
</evidence>
<dbReference type="InterPro" id="IPR023753">
    <property type="entry name" value="FAD/NAD-binding_dom"/>
</dbReference>
<dbReference type="AlphaFoldDB" id="A0A150FCJ2"/>
<feature type="binding site" evidence="6">
    <location>
        <position position="328"/>
    </location>
    <ligand>
        <name>FAD</name>
        <dbReference type="ChEBI" id="CHEBI:57692"/>
    </ligand>
</feature>
<dbReference type="HAMAP" id="MF_01685">
    <property type="entry name" value="FENR2"/>
    <property type="match status" value="1"/>
</dbReference>
<dbReference type="EC" id="1.18.1.2" evidence="6"/>
<evidence type="ECO:0000259" key="7">
    <source>
        <dbReference type="Pfam" id="PF07992"/>
    </source>
</evidence>
<reference evidence="9" key="1">
    <citation type="submission" date="2016-02" db="EMBL/GenBank/DDBJ databases">
        <authorList>
            <person name="Dunlap C."/>
        </authorList>
    </citation>
    <scope>NUCLEOTIDE SEQUENCE [LARGE SCALE GENOMIC DNA]</scope>
    <source>
        <strain evidence="9">NRRL B-41092</strain>
    </source>
</reference>
<evidence type="ECO:0000256" key="6">
    <source>
        <dbReference type="HAMAP-Rule" id="MF_01685"/>
    </source>
</evidence>
<evidence type="ECO:0000256" key="1">
    <source>
        <dbReference type="ARBA" id="ARBA00011738"/>
    </source>
</evidence>